<dbReference type="EMBL" id="BMPG01000009">
    <property type="protein sequence ID" value="GGL73268.1"/>
    <property type="molecule type" value="Genomic_DNA"/>
</dbReference>
<sequence>MTEDYAFDDLPLDAIRAGTTVLVTGPTHGGAREVALRMLNGADDEATIVVTTNQRASRIASDAERVGIRVSEETAAIIDCVGDDDNGVPARLLTVSGPSDLTGIGMRFSDVYRDFQGTGIERVRTGLFSVSTLLTFSDLKTVSRFVHTLAGRVDAVDGLGVLLVDPANHDERAVSTLAQLCNGQVAVRDGESGIELRASLTGHGREWRSVDSV</sequence>
<dbReference type="Proteomes" id="UP000607197">
    <property type="component" value="Unassembled WGS sequence"/>
</dbReference>
<keyword evidence="2" id="KW-1185">Reference proteome</keyword>
<dbReference type="OrthoDB" id="109251at2157"/>
<evidence type="ECO:0000313" key="1">
    <source>
        <dbReference type="EMBL" id="GGL73268.1"/>
    </source>
</evidence>
<protein>
    <submittedName>
        <fullName evidence="1">Uncharacterized protein</fullName>
    </submittedName>
</protein>
<evidence type="ECO:0000313" key="2">
    <source>
        <dbReference type="Proteomes" id="UP000607197"/>
    </source>
</evidence>
<dbReference type="InterPro" id="IPR027417">
    <property type="entry name" value="P-loop_NTPase"/>
</dbReference>
<dbReference type="AlphaFoldDB" id="A0A830FBI4"/>
<dbReference type="Pfam" id="PF24336">
    <property type="entry name" value="DUF7504"/>
    <property type="match status" value="1"/>
</dbReference>
<reference evidence="1" key="2">
    <citation type="submission" date="2020-09" db="EMBL/GenBank/DDBJ databases">
        <authorList>
            <person name="Sun Q."/>
            <person name="Ohkuma M."/>
        </authorList>
    </citation>
    <scope>NUCLEOTIDE SEQUENCE</scope>
    <source>
        <strain evidence="1">JCM 19596</strain>
    </source>
</reference>
<organism evidence="1 2">
    <name type="scientific">Halocalculus aciditolerans</name>
    <dbReference type="NCBI Taxonomy" id="1383812"/>
    <lineage>
        <taxon>Archaea</taxon>
        <taxon>Methanobacteriati</taxon>
        <taxon>Methanobacteriota</taxon>
        <taxon>Stenosarchaea group</taxon>
        <taxon>Halobacteria</taxon>
        <taxon>Halobacteriales</taxon>
        <taxon>Halobacteriaceae</taxon>
        <taxon>Halocalculus</taxon>
    </lineage>
</organism>
<proteinExistence type="predicted"/>
<dbReference type="InterPro" id="IPR055927">
    <property type="entry name" value="DUF7504"/>
</dbReference>
<dbReference type="Gene3D" id="3.40.50.300">
    <property type="entry name" value="P-loop containing nucleotide triphosphate hydrolases"/>
    <property type="match status" value="1"/>
</dbReference>
<name>A0A830FBI4_9EURY</name>
<comment type="caution">
    <text evidence="1">The sequence shown here is derived from an EMBL/GenBank/DDBJ whole genome shotgun (WGS) entry which is preliminary data.</text>
</comment>
<dbReference type="RefSeq" id="WP_188981029.1">
    <property type="nucleotide sequence ID" value="NZ_BMPG01000009.1"/>
</dbReference>
<accession>A0A830FBI4</accession>
<gene>
    <name evidence="1" type="ORF">GCM10009039_34220</name>
</gene>
<reference evidence="1" key="1">
    <citation type="journal article" date="2014" name="Int. J. Syst. Evol. Microbiol.">
        <title>Complete genome sequence of Corynebacterium casei LMG S-19264T (=DSM 44701T), isolated from a smear-ripened cheese.</title>
        <authorList>
            <consortium name="US DOE Joint Genome Institute (JGI-PGF)"/>
            <person name="Walter F."/>
            <person name="Albersmeier A."/>
            <person name="Kalinowski J."/>
            <person name="Ruckert C."/>
        </authorList>
    </citation>
    <scope>NUCLEOTIDE SEQUENCE</scope>
    <source>
        <strain evidence="1">JCM 19596</strain>
    </source>
</reference>